<accession>A0ABZ3CP89</accession>
<proteinExistence type="predicted"/>
<evidence type="ECO:0008006" key="3">
    <source>
        <dbReference type="Google" id="ProtNLM"/>
    </source>
</evidence>
<protein>
    <recommendedName>
        <fullName evidence="3">HEPN AbiU2-like domain-containing protein</fullName>
    </recommendedName>
</protein>
<sequence length="179" mass="20817">MRDIEERIEQVELSMMFLATFSRSYYSFYAIWEHLDSLDKDAGYLFPFKSICNALLGDTALSWCKVFGSNAEGTHWKSAAMVQDDFRKQLFQELRVTDVEFTAYWKEMKHFRDEVIAHFNVNSFGCNYVPSFDLAMNSAAVAHKLLRVQFPKNVNYTGPLCLHDYGKQVANKIIERLLL</sequence>
<reference evidence="1 2" key="1">
    <citation type="submission" date="2024-04" db="EMBL/GenBank/DDBJ databases">
        <title>Salinicola lusitanus LLJ914,a marine bacterium isolated from the Okinawa Trough.</title>
        <authorList>
            <person name="Li J."/>
        </authorList>
    </citation>
    <scope>NUCLEOTIDE SEQUENCE [LARGE SCALE GENOMIC DNA]</scope>
    <source>
        <strain evidence="1 2">LLJ914</strain>
    </source>
</reference>
<keyword evidence="2" id="KW-1185">Reference proteome</keyword>
<gene>
    <name evidence="1" type="ORF">AAGT95_14180</name>
</gene>
<dbReference type="EMBL" id="CP151919">
    <property type="protein sequence ID" value="XAD52986.1"/>
    <property type="molecule type" value="Genomic_DNA"/>
</dbReference>
<name>A0ABZ3CP89_9GAMM</name>
<evidence type="ECO:0000313" key="2">
    <source>
        <dbReference type="Proteomes" id="UP001453229"/>
    </source>
</evidence>
<organism evidence="1 2">
    <name type="scientific">Salinicola lusitanus</name>
    <dbReference type="NCBI Taxonomy" id="1949085"/>
    <lineage>
        <taxon>Bacteria</taxon>
        <taxon>Pseudomonadati</taxon>
        <taxon>Pseudomonadota</taxon>
        <taxon>Gammaproteobacteria</taxon>
        <taxon>Oceanospirillales</taxon>
        <taxon>Halomonadaceae</taxon>
        <taxon>Salinicola</taxon>
    </lineage>
</organism>
<dbReference type="RefSeq" id="WP_342594218.1">
    <property type="nucleotide sequence ID" value="NZ_CP151919.1"/>
</dbReference>
<dbReference type="Proteomes" id="UP001453229">
    <property type="component" value="Chromosome"/>
</dbReference>
<evidence type="ECO:0000313" key="1">
    <source>
        <dbReference type="EMBL" id="XAD52986.1"/>
    </source>
</evidence>